<comment type="similarity">
    <text evidence="2 15">Belongs to the phenylalanyl-tRNA synthetase beta subunit family. Type 1 subfamily.</text>
</comment>
<evidence type="ECO:0000256" key="8">
    <source>
        <dbReference type="ARBA" id="ARBA00022741"/>
    </source>
</evidence>
<dbReference type="InterPro" id="IPR012340">
    <property type="entry name" value="NA-bd_OB-fold"/>
</dbReference>
<evidence type="ECO:0000256" key="11">
    <source>
        <dbReference type="ARBA" id="ARBA00022884"/>
    </source>
</evidence>
<dbReference type="EMBL" id="CADCUT010000080">
    <property type="protein sequence ID" value="CAA9403803.1"/>
    <property type="molecule type" value="Genomic_DNA"/>
</dbReference>
<dbReference type="SUPFAM" id="SSF54991">
    <property type="entry name" value="Anticodon-binding domain of PheRS"/>
    <property type="match status" value="1"/>
</dbReference>
<dbReference type="Pfam" id="PF17759">
    <property type="entry name" value="tRNA_synthFbeta"/>
    <property type="match status" value="1"/>
</dbReference>
<organism evidence="20">
    <name type="scientific">uncultured Rubrobacteraceae bacterium</name>
    <dbReference type="NCBI Taxonomy" id="349277"/>
    <lineage>
        <taxon>Bacteria</taxon>
        <taxon>Bacillati</taxon>
        <taxon>Actinomycetota</taxon>
        <taxon>Rubrobacteria</taxon>
        <taxon>Rubrobacterales</taxon>
        <taxon>Rubrobacteraceae</taxon>
        <taxon>environmental samples</taxon>
    </lineage>
</organism>
<dbReference type="GO" id="GO:0005524">
    <property type="term" value="F:ATP binding"/>
    <property type="evidence" value="ECO:0007669"/>
    <property type="project" value="UniProtKB-UniRule"/>
</dbReference>
<dbReference type="SUPFAM" id="SSF56037">
    <property type="entry name" value="PheT/TilS domain"/>
    <property type="match status" value="1"/>
</dbReference>
<evidence type="ECO:0000256" key="12">
    <source>
        <dbReference type="ARBA" id="ARBA00022917"/>
    </source>
</evidence>
<reference evidence="20" key="1">
    <citation type="submission" date="2020-02" db="EMBL/GenBank/DDBJ databases">
        <authorList>
            <person name="Meier V. D."/>
        </authorList>
    </citation>
    <scope>NUCLEOTIDE SEQUENCE</scope>
    <source>
        <strain evidence="20">AVDCRST_MAG03</strain>
    </source>
</reference>
<dbReference type="GO" id="GO:0006432">
    <property type="term" value="P:phenylalanyl-tRNA aminoacylation"/>
    <property type="evidence" value="ECO:0007669"/>
    <property type="project" value="UniProtKB-UniRule"/>
</dbReference>
<dbReference type="HAMAP" id="MF_00283">
    <property type="entry name" value="Phe_tRNA_synth_beta1"/>
    <property type="match status" value="1"/>
</dbReference>
<feature type="binding site" evidence="15">
    <location>
        <position position="462"/>
    </location>
    <ligand>
        <name>Mg(2+)</name>
        <dbReference type="ChEBI" id="CHEBI:18420"/>
        <note>shared with alpha subunit</note>
    </ligand>
</feature>
<sequence>MRVPLSWLREYVDFELGVERLVELFTLHSQEIDGVYRLGVTAGEVVVGEVVEFGPHPNADRLSVAKVDLGGREVQIVAGAPNPYPGARVPVVLPGSVMADGTKLKKAKLRGLESYGMMMSERELGISADHGGILLLDETHEPGRPVADYFPVGETVIDIDVTPNRPDLWGMIGVARELAAILRTEFRVPEIPYEAGGEPTGAFGLRVEAEDLCPRYDLRRVSGLAPGLEAPLWMRRRIHAAGMRPINAVVDATNYVMLETGQPIHAFDAAKVHGGIVARRGRPNEKITLLDGTTRTLDGEMLVIADEERGLVIAGVMGAEDAEVSAGTTDALIEVANFAGDNILRTSQRLGLRTDASGRFERGLDPNMADLAMGRVVGLLARNPGGDVAPDTLSHYPEPVQPWRVPLRLPRAELLLGMPVGAEEAASRLGALGCEVEADGQELAATVPTFRRDLRREVDLVEEVGRLIGLDQVPEELPGVPQPGGLTPDQQRRRLLRRLLADLGLSEAITYTFGPRRWTDDLNAQGGAGAVRIKNPLSAENGNLRASILPGLLDAAARNKTFGLRGGAIFEVGRVFAPDPPSRALQGAALKFRMTGSVDALGPDAEPNKDSLMGVREEESVGVVLAGTIRPAGWNAPPVRAGFFEAKGLVERLVPGATFAPDAPSFLHPGRSAVVRVGEVKAGWVGELHPETAEKFGLDGWPVAAFELDPGVCRPDVEPRFEPFVSVPAIARDLAVVVERAVPVGEMAASVQGIGGLLAEVRVFDVYEGDQVPEGHKSVALGFVFQGERTLTDEEVDAEMARITAHLDERFAGRVRS</sequence>
<dbReference type="GO" id="GO:0009328">
    <property type="term" value="C:phenylalanine-tRNA ligase complex"/>
    <property type="evidence" value="ECO:0007669"/>
    <property type="project" value="TreeGrafter"/>
</dbReference>
<dbReference type="EC" id="6.1.1.20" evidence="15"/>
<keyword evidence="4 15" id="KW-0963">Cytoplasm</keyword>
<dbReference type="SMART" id="SM00896">
    <property type="entry name" value="FDX-ACB"/>
    <property type="match status" value="1"/>
</dbReference>
<evidence type="ECO:0000256" key="5">
    <source>
        <dbReference type="ARBA" id="ARBA00022555"/>
    </source>
</evidence>
<dbReference type="Gene3D" id="2.40.50.140">
    <property type="entry name" value="Nucleic acid-binding proteins"/>
    <property type="match status" value="1"/>
</dbReference>
<dbReference type="InterPro" id="IPR009061">
    <property type="entry name" value="DNA-bd_dom_put_sf"/>
</dbReference>
<evidence type="ECO:0000259" key="19">
    <source>
        <dbReference type="PROSITE" id="PS51483"/>
    </source>
</evidence>
<dbReference type="PROSITE" id="PS51483">
    <property type="entry name" value="B5"/>
    <property type="match status" value="1"/>
</dbReference>
<feature type="domain" description="TRNA-binding" evidence="17">
    <location>
        <begin position="39"/>
        <end position="147"/>
    </location>
</feature>
<keyword evidence="13 15" id="KW-0030">Aminoacyl-tRNA synthetase</keyword>
<evidence type="ECO:0000256" key="6">
    <source>
        <dbReference type="ARBA" id="ARBA00022598"/>
    </source>
</evidence>
<keyword evidence="5 16" id="KW-0820">tRNA-binding</keyword>
<evidence type="ECO:0000256" key="13">
    <source>
        <dbReference type="ARBA" id="ARBA00023146"/>
    </source>
</evidence>
<dbReference type="InterPro" id="IPR005146">
    <property type="entry name" value="B3/B4_tRNA-bd"/>
</dbReference>
<dbReference type="Pfam" id="PF03484">
    <property type="entry name" value="B5"/>
    <property type="match status" value="1"/>
</dbReference>
<dbReference type="GO" id="GO:0004826">
    <property type="term" value="F:phenylalanine-tRNA ligase activity"/>
    <property type="evidence" value="ECO:0007669"/>
    <property type="project" value="UniProtKB-UniRule"/>
</dbReference>
<dbReference type="SUPFAM" id="SSF55681">
    <property type="entry name" value="Class II aaRS and biotin synthetases"/>
    <property type="match status" value="1"/>
</dbReference>
<dbReference type="SUPFAM" id="SSF46955">
    <property type="entry name" value="Putative DNA-binding domain"/>
    <property type="match status" value="1"/>
</dbReference>
<keyword evidence="9 15" id="KW-0067">ATP-binding</keyword>
<gene>
    <name evidence="15" type="primary">pheT</name>
    <name evidence="20" type="ORF">AVDCRST_MAG03-1398</name>
</gene>
<dbReference type="NCBIfam" id="TIGR00472">
    <property type="entry name" value="pheT_bact"/>
    <property type="match status" value="1"/>
</dbReference>
<evidence type="ECO:0000256" key="7">
    <source>
        <dbReference type="ARBA" id="ARBA00022723"/>
    </source>
</evidence>
<feature type="binding site" evidence="15">
    <location>
        <position position="459"/>
    </location>
    <ligand>
        <name>Mg(2+)</name>
        <dbReference type="ChEBI" id="CHEBI:18420"/>
        <note>shared with alpha subunit</note>
    </ligand>
</feature>
<dbReference type="Gene3D" id="3.30.56.10">
    <property type="match status" value="2"/>
</dbReference>
<keyword evidence="6 15" id="KW-0436">Ligase</keyword>
<evidence type="ECO:0000256" key="15">
    <source>
        <dbReference type="HAMAP-Rule" id="MF_00283"/>
    </source>
</evidence>
<evidence type="ECO:0000259" key="18">
    <source>
        <dbReference type="PROSITE" id="PS51447"/>
    </source>
</evidence>
<dbReference type="Pfam" id="PF01588">
    <property type="entry name" value="tRNA_bind"/>
    <property type="match status" value="1"/>
</dbReference>
<keyword evidence="8 15" id="KW-0547">Nucleotide-binding</keyword>
<comment type="subcellular location">
    <subcellularLocation>
        <location evidence="1 15">Cytoplasm</location>
    </subcellularLocation>
</comment>
<feature type="binding site" evidence="15">
    <location>
        <position position="463"/>
    </location>
    <ligand>
        <name>Mg(2+)</name>
        <dbReference type="ChEBI" id="CHEBI:18420"/>
        <note>shared with alpha subunit</note>
    </ligand>
</feature>
<dbReference type="InterPro" id="IPR041616">
    <property type="entry name" value="PheRS_beta_core"/>
</dbReference>
<comment type="cofactor">
    <cofactor evidence="15">
        <name>Mg(2+)</name>
        <dbReference type="ChEBI" id="CHEBI:18420"/>
    </cofactor>
    <text evidence="15">Binds 2 magnesium ions per tetramer.</text>
</comment>
<dbReference type="NCBIfam" id="NF045760">
    <property type="entry name" value="YtpR"/>
    <property type="match status" value="1"/>
</dbReference>
<evidence type="ECO:0000313" key="20">
    <source>
        <dbReference type="EMBL" id="CAA9403803.1"/>
    </source>
</evidence>
<evidence type="ECO:0000256" key="4">
    <source>
        <dbReference type="ARBA" id="ARBA00022490"/>
    </source>
</evidence>
<dbReference type="PROSITE" id="PS50886">
    <property type="entry name" value="TRBD"/>
    <property type="match status" value="1"/>
</dbReference>
<dbReference type="InterPro" id="IPR045864">
    <property type="entry name" value="aa-tRNA-synth_II/BPL/LPL"/>
</dbReference>
<keyword evidence="11 16" id="KW-0694">RNA-binding</keyword>
<dbReference type="SMART" id="SM00873">
    <property type="entry name" value="B3_4"/>
    <property type="match status" value="1"/>
</dbReference>
<dbReference type="CDD" id="cd02796">
    <property type="entry name" value="tRNA_bind_bactPheRS"/>
    <property type="match status" value="1"/>
</dbReference>
<keyword evidence="12 15" id="KW-0648">Protein biosynthesis</keyword>
<evidence type="ECO:0000259" key="17">
    <source>
        <dbReference type="PROSITE" id="PS50886"/>
    </source>
</evidence>
<dbReference type="PROSITE" id="PS51447">
    <property type="entry name" value="FDX_ACB"/>
    <property type="match status" value="1"/>
</dbReference>
<dbReference type="InterPro" id="IPR036690">
    <property type="entry name" value="Fdx_antiC-bd_sf"/>
</dbReference>
<dbReference type="InterPro" id="IPR004532">
    <property type="entry name" value="Phe-tRNA-ligase_IIc_bsu_bact"/>
</dbReference>
<dbReference type="Gene3D" id="3.50.40.10">
    <property type="entry name" value="Phenylalanyl-trna Synthetase, Chain B, domain 3"/>
    <property type="match status" value="1"/>
</dbReference>
<feature type="binding site" evidence="15">
    <location>
        <position position="453"/>
    </location>
    <ligand>
        <name>Mg(2+)</name>
        <dbReference type="ChEBI" id="CHEBI:18420"/>
        <note>shared with alpha subunit</note>
    </ligand>
</feature>
<dbReference type="SMART" id="SM00874">
    <property type="entry name" value="B5"/>
    <property type="match status" value="1"/>
</dbReference>
<feature type="domain" description="B5" evidence="19">
    <location>
        <begin position="400"/>
        <end position="475"/>
    </location>
</feature>
<comment type="subunit">
    <text evidence="3 15">Tetramer of two alpha and two beta subunits.</text>
</comment>
<evidence type="ECO:0000256" key="16">
    <source>
        <dbReference type="PROSITE-ProRule" id="PRU00209"/>
    </source>
</evidence>
<dbReference type="SUPFAM" id="SSF50249">
    <property type="entry name" value="Nucleic acid-binding proteins"/>
    <property type="match status" value="1"/>
</dbReference>
<dbReference type="GO" id="GO:0000049">
    <property type="term" value="F:tRNA binding"/>
    <property type="evidence" value="ECO:0007669"/>
    <property type="project" value="UniProtKB-UniRule"/>
</dbReference>
<name>A0A6J4P520_9ACTN</name>
<dbReference type="CDD" id="cd00769">
    <property type="entry name" value="PheRS_beta_core"/>
    <property type="match status" value="1"/>
</dbReference>
<dbReference type="AlphaFoldDB" id="A0A6J4P520"/>
<keyword evidence="10 15" id="KW-0460">Magnesium</keyword>
<proteinExistence type="inferred from homology"/>
<evidence type="ECO:0000256" key="2">
    <source>
        <dbReference type="ARBA" id="ARBA00008653"/>
    </source>
</evidence>
<comment type="catalytic activity">
    <reaction evidence="14 15">
        <text>tRNA(Phe) + L-phenylalanine + ATP = L-phenylalanyl-tRNA(Phe) + AMP + diphosphate + H(+)</text>
        <dbReference type="Rhea" id="RHEA:19413"/>
        <dbReference type="Rhea" id="RHEA-COMP:9668"/>
        <dbReference type="Rhea" id="RHEA-COMP:9699"/>
        <dbReference type="ChEBI" id="CHEBI:15378"/>
        <dbReference type="ChEBI" id="CHEBI:30616"/>
        <dbReference type="ChEBI" id="CHEBI:33019"/>
        <dbReference type="ChEBI" id="CHEBI:58095"/>
        <dbReference type="ChEBI" id="CHEBI:78442"/>
        <dbReference type="ChEBI" id="CHEBI:78531"/>
        <dbReference type="ChEBI" id="CHEBI:456215"/>
        <dbReference type="EC" id="6.1.1.20"/>
    </reaction>
</comment>
<dbReference type="InterPro" id="IPR045060">
    <property type="entry name" value="Phe-tRNA-ligase_IIc_bsu"/>
</dbReference>
<keyword evidence="7 15" id="KW-0479">Metal-binding</keyword>
<evidence type="ECO:0000256" key="10">
    <source>
        <dbReference type="ARBA" id="ARBA00022842"/>
    </source>
</evidence>
<evidence type="ECO:0000256" key="9">
    <source>
        <dbReference type="ARBA" id="ARBA00022840"/>
    </source>
</evidence>
<dbReference type="InterPro" id="IPR020825">
    <property type="entry name" value="Phe-tRNA_synthase-like_B3/B4"/>
</dbReference>
<dbReference type="Pfam" id="PF03483">
    <property type="entry name" value="B3_4"/>
    <property type="match status" value="1"/>
</dbReference>
<dbReference type="PANTHER" id="PTHR10947:SF0">
    <property type="entry name" value="PHENYLALANINE--TRNA LIGASE BETA SUBUNIT"/>
    <property type="match status" value="1"/>
</dbReference>
<protein>
    <recommendedName>
        <fullName evidence="15">Phenylalanine--tRNA ligase beta subunit</fullName>
        <ecNumber evidence="15">6.1.1.20</ecNumber>
    </recommendedName>
    <alternativeName>
        <fullName evidence="15">Phenylalanyl-tRNA synthetase beta subunit</fullName>
        <shortName evidence="15">PheRS</shortName>
    </alternativeName>
</protein>
<dbReference type="InterPro" id="IPR005121">
    <property type="entry name" value="Fdx_antiC-bd"/>
</dbReference>
<dbReference type="InterPro" id="IPR005147">
    <property type="entry name" value="tRNA_synthase_B5-dom"/>
</dbReference>
<dbReference type="InterPro" id="IPR002547">
    <property type="entry name" value="tRNA-bd_dom"/>
</dbReference>
<feature type="domain" description="FDX-ACB" evidence="18">
    <location>
        <begin position="725"/>
        <end position="816"/>
    </location>
</feature>
<evidence type="ECO:0000256" key="1">
    <source>
        <dbReference type="ARBA" id="ARBA00004496"/>
    </source>
</evidence>
<evidence type="ECO:0000256" key="14">
    <source>
        <dbReference type="ARBA" id="ARBA00049255"/>
    </source>
</evidence>
<accession>A0A6J4P520</accession>
<dbReference type="InterPro" id="IPR033714">
    <property type="entry name" value="tRNA_bind_bactPheRS"/>
</dbReference>
<dbReference type="Gene3D" id="3.30.70.380">
    <property type="entry name" value="Ferrodoxin-fold anticodon-binding domain"/>
    <property type="match status" value="1"/>
</dbReference>
<dbReference type="Pfam" id="PF03147">
    <property type="entry name" value="FDX-ACB"/>
    <property type="match status" value="1"/>
</dbReference>
<dbReference type="Gene3D" id="3.30.930.10">
    <property type="entry name" value="Bira Bifunctional Protein, Domain 2"/>
    <property type="match status" value="1"/>
</dbReference>
<dbReference type="PANTHER" id="PTHR10947">
    <property type="entry name" value="PHENYLALANYL-TRNA SYNTHETASE BETA CHAIN AND LEUCINE-RICH REPEAT-CONTAINING PROTEIN 47"/>
    <property type="match status" value="1"/>
</dbReference>
<evidence type="ECO:0000256" key="3">
    <source>
        <dbReference type="ARBA" id="ARBA00011209"/>
    </source>
</evidence>
<dbReference type="GO" id="GO:0000287">
    <property type="term" value="F:magnesium ion binding"/>
    <property type="evidence" value="ECO:0007669"/>
    <property type="project" value="UniProtKB-UniRule"/>
</dbReference>